<name>A0ABS0EFM2_9FLAO</name>
<dbReference type="EMBL" id="JADOET010000002">
    <property type="protein sequence ID" value="MBF8148981.1"/>
    <property type="molecule type" value="Genomic_DNA"/>
</dbReference>
<dbReference type="Pfam" id="PF09527">
    <property type="entry name" value="ATPase_gene1"/>
    <property type="match status" value="1"/>
</dbReference>
<dbReference type="InterPro" id="IPR032820">
    <property type="entry name" value="ATPase_put"/>
</dbReference>
<sequence length="81" mass="9131">MSQANHNKPQKPKTKKSDLNSYARYSSIAIQMVIIIGVGTFIGVKLDEYFPNEHKLYTLILSLSSVILSMVYVIRRIIASS</sequence>
<protein>
    <submittedName>
        <fullName evidence="2">AtpZ/AtpI family protein</fullName>
    </submittedName>
</protein>
<evidence type="ECO:0000313" key="2">
    <source>
        <dbReference type="EMBL" id="MBF8148981.1"/>
    </source>
</evidence>
<gene>
    <name evidence="2" type="ORF">ITJ86_03680</name>
</gene>
<proteinExistence type="predicted"/>
<organism evidence="2 3">
    <name type="scientific">Winogradskyella marina</name>
    <dbReference type="NCBI Taxonomy" id="2785530"/>
    <lineage>
        <taxon>Bacteria</taxon>
        <taxon>Pseudomonadati</taxon>
        <taxon>Bacteroidota</taxon>
        <taxon>Flavobacteriia</taxon>
        <taxon>Flavobacteriales</taxon>
        <taxon>Flavobacteriaceae</taxon>
        <taxon>Winogradskyella</taxon>
    </lineage>
</organism>
<dbReference type="Proteomes" id="UP000611215">
    <property type="component" value="Unassembled WGS sequence"/>
</dbReference>
<comment type="caution">
    <text evidence="2">The sequence shown here is derived from an EMBL/GenBank/DDBJ whole genome shotgun (WGS) entry which is preliminary data.</text>
</comment>
<keyword evidence="3" id="KW-1185">Reference proteome</keyword>
<dbReference type="RefSeq" id="WP_195870264.1">
    <property type="nucleotide sequence ID" value="NZ_JADOET010000002.1"/>
</dbReference>
<evidence type="ECO:0000256" key="1">
    <source>
        <dbReference type="SAM" id="Phobius"/>
    </source>
</evidence>
<reference evidence="2 3" key="1">
    <citation type="submission" date="2020-11" db="EMBL/GenBank/DDBJ databases">
        <title>Winogradskyella marina sp. nov., isolated from marine sediment.</title>
        <authorList>
            <person name="Bo J."/>
            <person name="Wang S."/>
            <person name="Song X."/>
            <person name="Du Z."/>
        </authorList>
    </citation>
    <scope>NUCLEOTIDE SEQUENCE [LARGE SCALE GENOMIC DNA]</scope>
    <source>
        <strain evidence="2 3">F6397</strain>
    </source>
</reference>
<feature type="transmembrane region" description="Helical" evidence="1">
    <location>
        <begin position="21"/>
        <end position="44"/>
    </location>
</feature>
<keyword evidence="1" id="KW-0812">Transmembrane</keyword>
<accession>A0ABS0EFM2</accession>
<keyword evidence="1" id="KW-1133">Transmembrane helix</keyword>
<keyword evidence="1" id="KW-0472">Membrane</keyword>
<evidence type="ECO:0000313" key="3">
    <source>
        <dbReference type="Proteomes" id="UP000611215"/>
    </source>
</evidence>
<feature type="transmembrane region" description="Helical" evidence="1">
    <location>
        <begin position="56"/>
        <end position="74"/>
    </location>
</feature>